<feature type="chain" id="PRO_5032933936" evidence="1">
    <location>
        <begin position="21"/>
        <end position="109"/>
    </location>
</feature>
<evidence type="ECO:0000313" key="2">
    <source>
        <dbReference type="EMBL" id="CAF4433418.1"/>
    </source>
</evidence>
<evidence type="ECO:0000256" key="1">
    <source>
        <dbReference type="SAM" id="SignalP"/>
    </source>
</evidence>
<reference evidence="2" key="1">
    <citation type="submission" date="2021-02" db="EMBL/GenBank/DDBJ databases">
        <authorList>
            <person name="Nowell W R."/>
        </authorList>
    </citation>
    <scope>NUCLEOTIDE SEQUENCE</scope>
</reference>
<protein>
    <submittedName>
        <fullName evidence="2">Uncharacterized protein</fullName>
    </submittedName>
</protein>
<proteinExistence type="predicted"/>
<feature type="non-terminal residue" evidence="2">
    <location>
        <position position="109"/>
    </location>
</feature>
<name>A0A820R127_9BILA</name>
<organism evidence="2 3">
    <name type="scientific">Adineta steineri</name>
    <dbReference type="NCBI Taxonomy" id="433720"/>
    <lineage>
        <taxon>Eukaryota</taxon>
        <taxon>Metazoa</taxon>
        <taxon>Spiralia</taxon>
        <taxon>Gnathifera</taxon>
        <taxon>Rotifera</taxon>
        <taxon>Eurotatoria</taxon>
        <taxon>Bdelloidea</taxon>
        <taxon>Adinetida</taxon>
        <taxon>Adinetidae</taxon>
        <taxon>Adineta</taxon>
    </lineage>
</organism>
<dbReference type="Proteomes" id="UP000663868">
    <property type="component" value="Unassembled WGS sequence"/>
</dbReference>
<keyword evidence="1" id="KW-0732">Signal</keyword>
<sequence length="109" mass="12617">MGLFTSIFVFIIWTVINCSSDEFGTDYCPYMSLMSSSKDSIIYANIETSKFYVTVQSEHSGSKCEIPFNEPFVCGVSIGKYQDSTKQWFIYWGFDETLGVYYVRTVYYN</sequence>
<dbReference type="EMBL" id="CAJOBB010028967">
    <property type="protein sequence ID" value="CAF4433418.1"/>
    <property type="molecule type" value="Genomic_DNA"/>
</dbReference>
<comment type="caution">
    <text evidence="2">The sequence shown here is derived from an EMBL/GenBank/DDBJ whole genome shotgun (WGS) entry which is preliminary data.</text>
</comment>
<evidence type="ECO:0000313" key="3">
    <source>
        <dbReference type="Proteomes" id="UP000663868"/>
    </source>
</evidence>
<gene>
    <name evidence="2" type="ORF">KXQ929_LOCUS52923</name>
</gene>
<accession>A0A820R127</accession>
<dbReference type="AlphaFoldDB" id="A0A820R127"/>
<feature type="signal peptide" evidence="1">
    <location>
        <begin position="1"/>
        <end position="20"/>
    </location>
</feature>